<dbReference type="AlphaFoldDB" id="A0AAE0WQ31"/>
<organism evidence="3 4">
    <name type="scientific">Recurvomyces mirabilis</name>
    <dbReference type="NCBI Taxonomy" id="574656"/>
    <lineage>
        <taxon>Eukaryota</taxon>
        <taxon>Fungi</taxon>
        <taxon>Dikarya</taxon>
        <taxon>Ascomycota</taxon>
        <taxon>Pezizomycotina</taxon>
        <taxon>Dothideomycetes</taxon>
        <taxon>Dothideomycetidae</taxon>
        <taxon>Mycosphaerellales</taxon>
        <taxon>Teratosphaeriaceae</taxon>
        <taxon>Recurvomyces</taxon>
    </lineage>
</organism>
<evidence type="ECO:0000256" key="2">
    <source>
        <dbReference type="SAM" id="SignalP"/>
    </source>
</evidence>
<dbReference type="Proteomes" id="UP001274830">
    <property type="component" value="Unassembled WGS sequence"/>
</dbReference>
<proteinExistence type="predicted"/>
<comment type="caution">
    <text evidence="3">The sequence shown here is derived from an EMBL/GenBank/DDBJ whole genome shotgun (WGS) entry which is preliminary data.</text>
</comment>
<feature type="signal peptide" evidence="2">
    <location>
        <begin position="1"/>
        <end position="19"/>
    </location>
</feature>
<feature type="compositionally biased region" description="Polar residues" evidence="1">
    <location>
        <begin position="177"/>
        <end position="198"/>
    </location>
</feature>
<dbReference type="EMBL" id="JAUTXT010000013">
    <property type="protein sequence ID" value="KAK3675742.1"/>
    <property type="molecule type" value="Genomic_DNA"/>
</dbReference>
<reference evidence="3" key="1">
    <citation type="submission" date="2023-07" db="EMBL/GenBank/DDBJ databases">
        <title>Black Yeasts Isolated from many extreme environments.</title>
        <authorList>
            <person name="Coleine C."/>
            <person name="Stajich J.E."/>
            <person name="Selbmann L."/>
        </authorList>
    </citation>
    <scope>NUCLEOTIDE SEQUENCE</scope>
    <source>
        <strain evidence="3">CCFEE 5485</strain>
    </source>
</reference>
<feature type="chain" id="PRO_5041931571" evidence="2">
    <location>
        <begin position="20"/>
        <end position="224"/>
    </location>
</feature>
<protein>
    <submittedName>
        <fullName evidence="3">Uncharacterized protein</fullName>
    </submittedName>
</protein>
<name>A0AAE0WQ31_9PEZI</name>
<feature type="region of interest" description="Disordered" evidence="1">
    <location>
        <begin position="133"/>
        <end position="198"/>
    </location>
</feature>
<evidence type="ECO:0000256" key="1">
    <source>
        <dbReference type="SAM" id="MobiDB-lite"/>
    </source>
</evidence>
<evidence type="ECO:0000313" key="4">
    <source>
        <dbReference type="Proteomes" id="UP001274830"/>
    </source>
</evidence>
<evidence type="ECO:0000313" key="3">
    <source>
        <dbReference type="EMBL" id="KAK3675742.1"/>
    </source>
</evidence>
<gene>
    <name evidence="3" type="ORF">LTR78_004383</name>
</gene>
<sequence length="224" mass="21635">MPSLTFFLLPAALSTLALAKTDLSGCTSTDVSSPAGASIAWYVPGTGEMCAALDCGGGRAPPKTDVPGCPQYSGTGTYSPSYNTAWATGAAALGGYGTSATATASTTGSWSAWETDSASSSWDLYTTAPTSSAVTSAPVSSSASTTSTASTTPIVPVAPVVPSNGTMPSGTGSSPSHAGNSTAGITSSKPTATASSNTNGAMGSAEMFVGAAALVGFSVVATVL</sequence>
<accession>A0AAE0WQ31</accession>
<feature type="compositionally biased region" description="Low complexity" evidence="1">
    <location>
        <begin position="133"/>
        <end position="176"/>
    </location>
</feature>
<keyword evidence="4" id="KW-1185">Reference proteome</keyword>
<keyword evidence="2" id="KW-0732">Signal</keyword>